<proteinExistence type="predicted"/>
<dbReference type="EMBL" id="CP016808">
    <property type="protein sequence ID" value="ANY70023.1"/>
    <property type="molecule type" value="Genomic_DNA"/>
</dbReference>
<dbReference type="PANTHER" id="PTHR43301">
    <property type="entry name" value="ARABINAN ENDO-1,5-ALPHA-L-ARABINOSIDASE"/>
    <property type="match status" value="1"/>
</dbReference>
<dbReference type="SUPFAM" id="SSF75005">
    <property type="entry name" value="Arabinanase/levansucrase/invertase"/>
    <property type="match status" value="1"/>
</dbReference>
<dbReference type="Gene3D" id="2.115.10.20">
    <property type="entry name" value="Glycosyl hydrolase domain, family 43"/>
    <property type="match status" value="1"/>
</dbReference>
<dbReference type="InterPro" id="IPR050727">
    <property type="entry name" value="GH43_arabinanases"/>
</dbReference>
<dbReference type="RefSeq" id="WP_099520972.1">
    <property type="nucleotide sequence ID" value="NZ_CP016808.1"/>
</dbReference>
<dbReference type="AlphaFoldDB" id="A0A1B2DQL5"/>
<protein>
    <recommendedName>
        <fullName evidence="2">1,4-beta-xylanase</fullName>
    </recommendedName>
</protein>
<dbReference type="PANTHER" id="PTHR43301:SF3">
    <property type="entry name" value="ARABINAN ENDO-1,5-ALPHA-L-ARABINOSIDASE A-RELATED"/>
    <property type="match status" value="1"/>
</dbReference>
<sequence length="315" mass="35749">MENTKEPFYGYLFAHFIGEQEDGEQIYFALSQDGLHWQDLHQNQPVLRSTIGEKGVRDPYLLRSNDGNKFYLMATDLSIYHRGGWQESQATVTGSHSLIIWESSDLINWSEPRMVEVAPKETGCAWAPEAIYDEEEDDYLVFWASSIVASNGKEKGLHIYASKTRDFRTFTPSELYITRGEHRTIIDTTIMKAGGMYYRASGDGQITIESSERLMGEWKIISTLESLGLGLTGKDVEGPEFFKFNGEEKWGLLVDQYGTNRGYLPLVTTNIGDTTGKCWRKPAADEYSFGRLKKRHGTVMPVTKSEYDAILAKWG</sequence>
<name>A0A1B2DQL5_9BACL</name>
<reference evidence="1" key="1">
    <citation type="submission" date="2016-08" db="EMBL/GenBank/DDBJ databases">
        <title>Complete Genome Seqeunce of Paenibacillus sp. BIHB 4019 from tea rhizoplane.</title>
        <authorList>
            <person name="Thakur R."/>
            <person name="Swarnkar M.K."/>
            <person name="Gulati A."/>
        </authorList>
    </citation>
    <scope>NUCLEOTIDE SEQUENCE [LARGE SCALE GENOMIC DNA]</scope>
    <source>
        <strain evidence="1">BIHB4019</strain>
    </source>
</reference>
<evidence type="ECO:0008006" key="2">
    <source>
        <dbReference type="Google" id="ProtNLM"/>
    </source>
</evidence>
<evidence type="ECO:0000313" key="1">
    <source>
        <dbReference type="EMBL" id="ANY70023.1"/>
    </source>
</evidence>
<dbReference type="CDD" id="cd08983">
    <property type="entry name" value="GH43_Bt3655-like"/>
    <property type="match status" value="1"/>
</dbReference>
<dbReference type="InterPro" id="IPR023296">
    <property type="entry name" value="Glyco_hydro_beta-prop_sf"/>
</dbReference>
<accession>A0A1B2DQL5</accession>
<gene>
    <name evidence="1" type="ORF">BBD42_28610</name>
</gene>
<organism evidence="1">
    <name type="scientific">Paenibacillus sp. BIHB 4019</name>
    <dbReference type="NCBI Taxonomy" id="1870819"/>
    <lineage>
        <taxon>Bacteria</taxon>
        <taxon>Bacillati</taxon>
        <taxon>Bacillota</taxon>
        <taxon>Bacilli</taxon>
        <taxon>Bacillales</taxon>
        <taxon>Paenibacillaceae</taxon>
        <taxon>Paenibacillus</taxon>
    </lineage>
</organism>